<feature type="signal peptide" evidence="1">
    <location>
        <begin position="1"/>
        <end position="25"/>
    </location>
</feature>
<protein>
    <recommendedName>
        <fullName evidence="4">Transporter</fullName>
    </recommendedName>
</protein>
<evidence type="ECO:0008006" key="4">
    <source>
        <dbReference type="Google" id="ProtNLM"/>
    </source>
</evidence>
<dbReference type="Proteomes" id="UP001359308">
    <property type="component" value="Chromosome"/>
</dbReference>
<proteinExistence type="predicted"/>
<gene>
    <name evidence="2" type="ORF">N4J17_16380</name>
</gene>
<dbReference type="RefSeq" id="WP_277458363.1">
    <property type="nucleotide sequence ID" value="NZ_CP104311.1"/>
</dbReference>
<sequence length="264" mass="28926">MAKLIQYPRILLAVAMALTTGFTHADISPVIQIFTGGLDGKGELTTSLHVNGTPQGITSGSYPGEIMNGGGVRITPELSYGLLESVEGSLYLPVVVDEHGQWNVAGGIGRLTWVPIEAPDEGGWFLGTTWAFSDYNWKYSQATLNLNGGFTAGYDDDDWLLVINAFLNWGLNDRYQSSNVPGLEPAFAAKHYFGENLTLGFEYYGAIGPIAHPEPIQLQSHTIFATIDWDEEDWSINFGIGRGLTRETDDWTIKSILFVPIGNY</sequence>
<accession>A0ABZ2F5J5</accession>
<keyword evidence="1" id="KW-0732">Signal</keyword>
<evidence type="ECO:0000313" key="3">
    <source>
        <dbReference type="Proteomes" id="UP001359308"/>
    </source>
</evidence>
<reference evidence="2 3" key="1">
    <citation type="submission" date="2022-09" db="EMBL/GenBank/DDBJ databases">
        <authorList>
            <person name="Giprobiosintez L."/>
        </authorList>
    </citation>
    <scope>NUCLEOTIDE SEQUENCE [LARGE SCALE GENOMIC DNA]</scope>
    <source>
        <strain evidence="3">VKPM-B-12549 (GBS-15)</strain>
    </source>
</reference>
<feature type="chain" id="PRO_5045977755" description="Transporter" evidence="1">
    <location>
        <begin position="26"/>
        <end position="264"/>
    </location>
</feature>
<evidence type="ECO:0000313" key="2">
    <source>
        <dbReference type="EMBL" id="WWF02019.1"/>
    </source>
</evidence>
<name>A0ABZ2F5J5_METCP</name>
<evidence type="ECO:0000256" key="1">
    <source>
        <dbReference type="SAM" id="SignalP"/>
    </source>
</evidence>
<organism evidence="2 3">
    <name type="scientific">Methylococcus capsulatus</name>
    <dbReference type="NCBI Taxonomy" id="414"/>
    <lineage>
        <taxon>Bacteria</taxon>
        <taxon>Pseudomonadati</taxon>
        <taxon>Pseudomonadota</taxon>
        <taxon>Gammaproteobacteria</taxon>
        <taxon>Methylococcales</taxon>
        <taxon>Methylococcaceae</taxon>
        <taxon>Methylococcus</taxon>
    </lineage>
</organism>
<keyword evidence="3" id="KW-1185">Reference proteome</keyword>
<dbReference type="EMBL" id="CP104311">
    <property type="protein sequence ID" value="WWF02019.1"/>
    <property type="molecule type" value="Genomic_DNA"/>
</dbReference>